<keyword evidence="2" id="KW-1185">Reference proteome</keyword>
<proteinExistence type="predicted"/>
<protein>
    <submittedName>
        <fullName evidence="1">Uncharacterized protein</fullName>
    </submittedName>
</protein>
<reference evidence="1 2" key="2">
    <citation type="journal article" date="2015" name="Antonie Van Leeuwenhoek">
        <title>Ecophysiological diversity of a novel member of the genus Alteromonas, and description of Alteromonas mediterranea sp. nov.</title>
        <authorList>
            <person name="Ivanova E.P."/>
            <person name="Lopez-Perez M."/>
            <person name="Zabalos M."/>
            <person name="Nguyen S.H."/>
            <person name="Webb H.K."/>
            <person name="Ryan J."/>
            <person name="Lagutin K."/>
            <person name="Vyssotski M."/>
            <person name="Crawford R.J."/>
            <person name="Rodriguez-Valera F."/>
        </authorList>
    </citation>
    <scope>NUCLEOTIDE SEQUENCE [LARGE SCALE GENOMIC DNA]</scope>
    <source>
        <strain evidence="2">DSM 17117 / CIP 110805 / LMG 28347 / Deep ecotype</strain>
    </source>
</reference>
<sequence>MGKIEIEKMPPHISVQANLEVAVSASLSAALRIIEQLDSSAKYEESCDWILFEYE</sequence>
<dbReference type="KEGG" id="amc:MADE_1014710"/>
<dbReference type="EMBL" id="CP001103">
    <property type="protein sequence ID" value="AEA99076.1"/>
    <property type="molecule type" value="Genomic_DNA"/>
</dbReference>
<reference evidence="1 2" key="1">
    <citation type="journal article" date="2008" name="ISME J.">
        <title>Comparative genomics of two ecotypes of the marine planktonic copiotroph Alteromonas macleodii suggests alternative lifestyles associated with different kinds of particulate organic matter.</title>
        <authorList>
            <person name="Ivars-Martinez E."/>
            <person name="Martin-Cuadrado A.B."/>
            <person name="D'Auria G."/>
            <person name="Mira A."/>
            <person name="Ferriera S."/>
            <person name="Johnson J."/>
            <person name="Friedman R."/>
            <person name="Rodriguez-Valera F."/>
        </authorList>
    </citation>
    <scope>NUCLEOTIDE SEQUENCE [LARGE SCALE GENOMIC DNA]</scope>
    <source>
        <strain evidence="2">DSM 17117 / CIP 110805 / LMG 28347 / Deep ecotype</strain>
    </source>
</reference>
<name>F2GCC0_ALTMD</name>
<dbReference type="Proteomes" id="UP000001870">
    <property type="component" value="Chromosome"/>
</dbReference>
<evidence type="ECO:0000313" key="1">
    <source>
        <dbReference type="EMBL" id="AEA99076.1"/>
    </source>
</evidence>
<dbReference type="AlphaFoldDB" id="F2GCC0"/>
<gene>
    <name evidence="1" type="ordered locus">MADE_1014710</name>
</gene>
<organism evidence="1 2">
    <name type="scientific">Alteromonas mediterranea (strain DSM 17117 / CIP 110805 / LMG 28347 / Deep ecotype)</name>
    <dbReference type="NCBI Taxonomy" id="1774373"/>
    <lineage>
        <taxon>Bacteria</taxon>
        <taxon>Pseudomonadati</taxon>
        <taxon>Pseudomonadota</taxon>
        <taxon>Gammaproteobacteria</taxon>
        <taxon>Alteromonadales</taxon>
        <taxon>Alteromonadaceae</taxon>
        <taxon>Alteromonas/Salinimonas group</taxon>
        <taxon>Alteromonas</taxon>
    </lineage>
</organism>
<accession>F2GCC0</accession>
<dbReference type="HOGENOM" id="CLU_3021658_0_0_6"/>
<evidence type="ECO:0000313" key="2">
    <source>
        <dbReference type="Proteomes" id="UP000001870"/>
    </source>
</evidence>